<proteinExistence type="inferred from homology"/>
<dbReference type="AlphaFoldDB" id="A0A6G1LNX6"/>
<dbReference type="InterPro" id="IPR036188">
    <property type="entry name" value="FAD/NAD-bd_sf"/>
</dbReference>
<protein>
    <submittedName>
        <fullName evidence="9">FAD/NAD(P)-binding domain-containing protein</fullName>
    </submittedName>
</protein>
<dbReference type="GO" id="GO:0004497">
    <property type="term" value="F:monooxygenase activity"/>
    <property type="evidence" value="ECO:0007669"/>
    <property type="project" value="UniProtKB-KW"/>
</dbReference>
<evidence type="ECO:0000256" key="5">
    <source>
        <dbReference type="ARBA" id="ARBA00022827"/>
    </source>
</evidence>
<accession>A0A6G1LNX6</accession>
<evidence type="ECO:0000256" key="6">
    <source>
        <dbReference type="ARBA" id="ARBA00023002"/>
    </source>
</evidence>
<evidence type="ECO:0000256" key="2">
    <source>
        <dbReference type="ARBA" id="ARBA00005179"/>
    </source>
</evidence>
<evidence type="ECO:0000256" key="1">
    <source>
        <dbReference type="ARBA" id="ARBA00001974"/>
    </source>
</evidence>
<name>A0A6G1LNX6_9PEZI</name>
<evidence type="ECO:0000259" key="8">
    <source>
        <dbReference type="Pfam" id="PF01494"/>
    </source>
</evidence>
<keyword evidence="5" id="KW-0274">FAD</keyword>
<dbReference type="Pfam" id="PF01494">
    <property type="entry name" value="FAD_binding_3"/>
    <property type="match status" value="1"/>
</dbReference>
<keyword evidence="4" id="KW-0285">Flavoprotein</keyword>
<evidence type="ECO:0000256" key="4">
    <source>
        <dbReference type="ARBA" id="ARBA00022630"/>
    </source>
</evidence>
<dbReference type="SUPFAM" id="SSF51905">
    <property type="entry name" value="FAD/NAD(P)-binding domain"/>
    <property type="match status" value="1"/>
</dbReference>
<organism evidence="9 10">
    <name type="scientific">Teratosphaeria nubilosa</name>
    <dbReference type="NCBI Taxonomy" id="161662"/>
    <lineage>
        <taxon>Eukaryota</taxon>
        <taxon>Fungi</taxon>
        <taxon>Dikarya</taxon>
        <taxon>Ascomycota</taxon>
        <taxon>Pezizomycotina</taxon>
        <taxon>Dothideomycetes</taxon>
        <taxon>Dothideomycetidae</taxon>
        <taxon>Mycosphaerellales</taxon>
        <taxon>Teratosphaeriaceae</taxon>
        <taxon>Teratosphaeria</taxon>
    </lineage>
</organism>
<dbReference type="PANTHER" id="PTHR47178:SF4">
    <property type="entry name" value="FAD-DEPENDENT MONOOXYGENASE APTC"/>
    <property type="match status" value="1"/>
</dbReference>
<comment type="pathway">
    <text evidence="2">Secondary metabolite biosynthesis.</text>
</comment>
<dbReference type="GO" id="GO:0071949">
    <property type="term" value="F:FAD binding"/>
    <property type="evidence" value="ECO:0007669"/>
    <property type="project" value="InterPro"/>
</dbReference>
<feature type="domain" description="FAD-binding" evidence="8">
    <location>
        <begin position="6"/>
        <end position="155"/>
    </location>
</feature>
<evidence type="ECO:0000256" key="7">
    <source>
        <dbReference type="ARBA" id="ARBA00023033"/>
    </source>
</evidence>
<keyword evidence="6" id="KW-0560">Oxidoreductase</keyword>
<evidence type="ECO:0000313" key="10">
    <source>
        <dbReference type="Proteomes" id="UP000799436"/>
    </source>
</evidence>
<comment type="similarity">
    <text evidence="3">Belongs to the paxM FAD-dependent monooxygenase family.</text>
</comment>
<sequence length="333" mass="36276">MPRPPISIVGAGISGLTLSRCLQRRKIPFVLYERDTSEQISKRHNYAITISQRSRESLISDAGLDAMTLNGTFVDPSSSSGEGRKSVRVNRRKLESALRQGLEGANYGWKTQDVKLPASGSGGKATVLFENGEQTPNGSIIIGADGAHSAIRKATAPEAEFTIHPFPTFNGKRRLQRSVYEAQIAPHVSDLNQILEHKSGHSIFGISIDDVKDENVDLSYTYSRPRHPAGEADALYTPDRPNSGAKEMPPEFYEEISTLHPSLPAPFNLIFDPEALRKDRLLSWLMRSVLVPRERLADAAGKGVVLVGEAVHLTPILGSYGANEGIEDAVALA</sequence>
<evidence type="ECO:0000256" key="3">
    <source>
        <dbReference type="ARBA" id="ARBA00007992"/>
    </source>
</evidence>
<dbReference type="Proteomes" id="UP000799436">
    <property type="component" value="Unassembled WGS sequence"/>
</dbReference>
<comment type="cofactor">
    <cofactor evidence="1">
        <name>FAD</name>
        <dbReference type="ChEBI" id="CHEBI:57692"/>
    </cofactor>
</comment>
<reference evidence="9" key="1">
    <citation type="journal article" date="2020" name="Stud. Mycol.">
        <title>101 Dothideomycetes genomes: a test case for predicting lifestyles and emergence of pathogens.</title>
        <authorList>
            <person name="Haridas S."/>
            <person name="Albert R."/>
            <person name="Binder M."/>
            <person name="Bloem J."/>
            <person name="Labutti K."/>
            <person name="Salamov A."/>
            <person name="Andreopoulos B."/>
            <person name="Baker S."/>
            <person name="Barry K."/>
            <person name="Bills G."/>
            <person name="Bluhm B."/>
            <person name="Cannon C."/>
            <person name="Castanera R."/>
            <person name="Culley D."/>
            <person name="Daum C."/>
            <person name="Ezra D."/>
            <person name="Gonzalez J."/>
            <person name="Henrissat B."/>
            <person name="Kuo A."/>
            <person name="Liang C."/>
            <person name="Lipzen A."/>
            <person name="Lutzoni F."/>
            <person name="Magnuson J."/>
            <person name="Mondo S."/>
            <person name="Nolan M."/>
            <person name="Ohm R."/>
            <person name="Pangilinan J."/>
            <person name="Park H.-J."/>
            <person name="Ramirez L."/>
            <person name="Alfaro M."/>
            <person name="Sun H."/>
            <person name="Tritt A."/>
            <person name="Yoshinaga Y."/>
            <person name="Zwiers L.-H."/>
            <person name="Turgeon B."/>
            <person name="Goodwin S."/>
            <person name="Spatafora J."/>
            <person name="Crous P."/>
            <person name="Grigoriev I."/>
        </authorList>
    </citation>
    <scope>NUCLEOTIDE SEQUENCE</scope>
    <source>
        <strain evidence="9">CBS 116005</strain>
    </source>
</reference>
<dbReference type="EMBL" id="ML995808">
    <property type="protein sequence ID" value="KAF2774212.1"/>
    <property type="molecule type" value="Genomic_DNA"/>
</dbReference>
<gene>
    <name evidence="9" type="ORF">EJ03DRAFT_255457</name>
</gene>
<keyword evidence="7" id="KW-0503">Monooxygenase</keyword>
<dbReference type="PANTHER" id="PTHR47178">
    <property type="entry name" value="MONOOXYGENASE, FAD-BINDING"/>
    <property type="match status" value="1"/>
</dbReference>
<dbReference type="InterPro" id="IPR002938">
    <property type="entry name" value="FAD-bd"/>
</dbReference>
<feature type="non-terminal residue" evidence="9">
    <location>
        <position position="333"/>
    </location>
</feature>
<dbReference type="OrthoDB" id="47494at2759"/>
<dbReference type="Gene3D" id="3.50.50.60">
    <property type="entry name" value="FAD/NAD(P)-binding domain"/>
    <property type="match status" value="1"/>
</dbReference>
<evidence type="ECO:0000313" key="9">
    <source>
        <dbReference type="EMBL" id="KAF2774212.1"/>
    </source>
</evidence>
<dbReference type="PRINTS" id="PR00420">
    <property type="entry name" value="RNGMNOXGNASE"/>
</dbReference>
<keyword evidence="10" id="KW-1185">Reference proteome</keyword>